<name>W7IW10_9PSEU</name>
<organism evidence="1 2">
    <name type="scientific">Actinokineospora spheciospongiae</name>
    <dbReference type="NCBI Taxonomy" id="909613"/>
    <lineage>
        <taxon>Bacteria</taxon>
        <taxon>Bacillati</taxon>
        <taxon>Actinomycetota</taxon>
        <taxon>Actinomycetes</taxon>
        <taxon>Pseudonocardiales</taxon>
        <taxon>Pseudonocardiaceae</taxon>
        <taxon>Actinokineospora</taxon>
    </lineage>
</organism>
<accession>W7IW10</accession>
<keyword evidence="2" id="KW-1185">Reference proteome</keyword>
<dbReference type="Proteomes" id="UP000019277">
    <property type="component" value="Unassembled WGS sequence"/>
</dbReference>
<dbReference type="eggNOG" id="ENOG5031ZV5">
    <property type="taxonomic scope" value="Bacteria"/>
</dbReference>
<proteinExistence type="predicted"/>
<dbReference type="AlphaFoldDB" id="W7IW10"/>
<gene>
    <name evidence="1" type="ORF">UO65_0155</name>
</gene>
<comment type="caution">
    <text evidence="1">The sequence shown here is derived from an EMBL/GenBank/DDBJ whole genome shotgun (WGS) entry which is preliminary data.</text>
</comment>
<evidence type="ECO:0008006" key="3">
    <source>
        <dbReference type="Google" id="ProtNLM"/>
    </source>
</evidence>
<evidence type="ECO:0000313" key="1">
    <source>
        <dbReference type="EMBL" id="EWC64548.1"/>
    </source>
</evidence>
<evidence type="ECO:0000313" key="2">
    <source>
        <dbReference type="Proteomes" id="UP000019277"/>
    </source>
</evidence>
<dbReference type="STRING" id="909613.UO65_0155"/>
<dbReference type="EMBL" id="AYXG01000004">
    <property type="protein sequence ID" value="EWC64548.1"/>
    <property type="molecule type" value="Genomic_DNA"/>
</dbReference>
<protein>
    <recommendedName>
        <fullName evidence="3">RAMA domain-containing protein</fullName>
    </recommendedName>
</protein>
<reference evidence="1 2" key="1">
    <citation type="journal article" date="2014" name="Genome Announc.">
        <title>Draft Genome Sequence of the Antitrypanosomally Active Sponge-Associated Bacterium Actinokineospora sp. Strain EG49.</title>
        <authorList>
            <person name="Harjes J."/>
            <person name="Ryu T."/>
            <person name="Abdelmohsen U.R."/>
            <person name="Moitinho-Silva L."/>
            <person name="Horn H."/>
            <person name="Ravasi T."/>
            <person name="Hentschel U."/>
        </authorList>
    </citation>
    <scope>NUCLEOTIDE SEQUENCE [LARGE SCALE GENOMIC DNA]</scope>
    <source>
        <strain evidence="1 2">EG49</strain>
    </source>
</reference>
<dbReference type="PATRIC" id="fig|909613.9.peg.161"/>
<sequence>MEDIMTTDAHDTTPTDHLRRILPPATVLLAPAPPHTVPLRAPAGVWGLVVVAVRMTPAAGAPVRFAGDDPTPDPAHTDTTDLMAGVWLLAPPPADLHTGDVVVRLHPLADADPDLVDVEVLAATKGQWQPLRTWHGVDARWPHHIAESVALHMTYLAECALSDAQWAIVARPMASAMPGWQEFGLEPAETPGVAPDRPAHDALAALITAGLIGENERLELNHHKAIVGAGGGVYLKRTNPFDVGTLTYLAAELCGCAVNGWHLWRRADDHRLLADLRTELATH</sequence>